<evidence type="ECO:0000313" key="2">
    <source>
        <dbReference type="EMBL" id="MDC7684588.1"/>
    </source>
</evidence>
<name>A0ABT5HX31_9CAUL</name>
<reference evidence="2 3" key="1">
    <citation type="submission" date="2023-01" db="EMBL/GenBank/DDBJ databases">
        <title>Novel species of the genus Asticcacaulis isolated from rivers.</title>
        <authorList>
            <person name="Lu H."/>
        </authorList>
    </citation>
    <scope>NUCLEOTIDE SEQUENCE [LARGE SCALE GENOMIC DNA]</scope>
    <source>
        <strain evidence="2 3">BYS171W</strain>
    </source>
</reference>
<keyword evidence="1" id="KW-0472">Membrane</keyword>
<organism evidence="2 3">
    <name type="scientific">Asticcacaulis aquaticus</name>
    <dbReference type="NCBI Taxonomy" id="2984212"/>
    <lineage>
        <taxon>Bacteria</taxon>
        <taxon>Pseudomonadati</taxon>
        <taxon>Pseudomonadota</taxon>
        <taxon>Alphaproteobacteria</taxon>
        <taxon>Caulobacterales</taxon>
        <taxon>Caulobacteraceae</taxon>
        <taxon>Asticcacaulis</taxon>
    </lineage>
</organism>
<dbReference type="SUPFAM" id="SSF48452">
    <property type="entry name" value="TPR-like"/>
    <property type="match status" value="1"/>
</dbReference>
<dbReference type="Gene3D" id="1.25.40.10">
    <property type="entry name" value="Tetratricopeptide repeat domain"/>
    <property type="match status" value="1"/>
</dbReference>
<evidence type="ECO:0000313" key="3">
    <source>
        <dbReference type="Proteomes" id="UP001214854"/>
    </source>
</evidence>
<feature type="transmembrane region" description="Helical" evidence="1">
    <location>
        <begin position="94"/>
        <end position="113"/>
    </location>
</feature>
<protein>
    <recommendedName>
        <fullName evidence="4">Tetratricopeptide repeat protein</fullName>
    </recommendedName>
</protein>
<dbReference type="RefSeq" id="WP_272749059.1">
    <property type="nucleotide sequence ID" value="NZ_JAQQKX010000013.1"/>
</dbReference>
<keyword evidence="3" id="KW-1185">Reference proteome</keyword>
<keyword evidence="1" id="KW-0812">Transmembrane</keyword>
<proteinExistence type="predicted"/>
<evidence type="ECO:0008006" key="4">
    <source>
        <dbReference type="Google" id="ProtNLM"/>
    </source>
</evidence>
<dbReference type="Proteomes" id="UP001214854">
    <property type="component" value="Unassembled WGS sequence"/>
</dbReference>
<dbReference type="EMBL" id="JAQQKX010000013">
    <property type="protein sequence ID" value="MDC7684588.1"/>
    <property type="molecule type" value="Genomic_DNA"/>
</dbReference>
<dbReference type="InterPro" id="IPR011990">
    <property type="entry name" value="TPR-like_helical_dom_sf"/>
</dbReference>
<accession>A0ABT5HX31</accession>
<sequence>MGSSNRIDGWKAIGGHFGRDRTTVMRWAQQRGLPVRRLPGGKTGTVYALRDELDRWAANQTNLNEEVPDGLTETQALPVATPERSFWARNWRRLAVVGLMGLAIAFAAGTILMSRVASPAQTPALPSDPAVSALYLEARDAWAQRTPASLTRAISLLTTITRKDPGFAPAWAGLADAYLLSREFGITPDAEAFPKAKAAAETALQRNPELGAAHRALGFIAYWWQDDPQTAGRFFRKALTLSPRDAQTHFWYGNILSDNGQHVAGLRELNTARLIEPGSVAIQTDLAWAQWSAGEDAEARQALSQLMQVRADFPVVHDCTSLIKLADGDYVGYVQDLGEFARLRGDPELIRHATALRDDLKTGADAVQRRLMQYALAEIAAKTRRTHVWPVFLASVAQNRQQVVNLLKAAETRGEKWGEAGLTARIARLWMDDGEIAASLRRLKAAPVE</sequence>
<evidence type="ECO:0000256" key="1">
    <source>
        <dbReference type="SAM" id="Phobius"/>
    </source>
</evidence>
<comment type="caution">
    <text evidence="2">The sequence shown here is derived from an EMBL/GenBank/DDBJ whole genome shotgun (WGS) entry which is preliminary data.</text>
</comment>
<keyword evidence="1" id="KW-1133">Transmembrane helix</keyword>
<gene>
    <name evidence="2" type="ORF">PQU92_14985</name>
</gene>